<dbReference type="GO" id="GO:0030267">
    <property type="term" value="F:glyoxylate reductase (NADPH) activity"/>
    <property type="evidence" value="ECO:0007669"/>
    <property type="project" value="TreeGrafter"/>
</dbReference>
<dbReference type="PROSITE" id="PS00670">
    <property type="entry name" value="D_2_HYDROXYACID_DH_2"/>
    <property type="match status" value="1"/>
</dbReference>
<dbReference type="AlphaFoldDB" id="A0A2P8DVU0"/>
<dbReference type="InterPro" id="IPR036291">
    <property type="entry name" value="NAD(P)-bd_dom_sf"/>
</dbReference>
<name>A0A2P8DVU0_9ACTN</name>
<accession>A0A2P8DVU0</accession>
<keyword evidence="2 4" id="KW-0560">Oxidoreductase</keyword>
<dbReference type="GO" id="GO:0051287">
    <property type="term" value="F:NAD binding"/>
    <property type="evidence" value="ECO:0007669"/>
    <property type="project" value="InterPro"/>
</dbReference>
<dbReference type="InterPro" id="IPR006139">
    <property type="entry name" value="D-isomer_2_OHA_DH_cat_dom"/>
</dbReference>
<evidence type="ECO:0000256" key="2">
    <source>
        <dbReference type="ARBA" id="ARBA00023002"/>
    </source>
</evidence>
<evidence type="ECO:0000259" key="6">
    <source>
        <dbReference type="Pfam" id="PF02826"/>
    </source>
</evidence>
<dbReference type="GO" id="GO:0005829">
    <property type="term" value="C:cytosol"/>
    <property type="evidence" value="ECO:0007669"/>
    <property type="project" value="TreeGrafter"/>
</dbReference>
<dbReference type="InterPro" id="IPR029753">
    <property type="entry name" value="D-isomer_DH_CS"/>
</dbReference>
<reference evidence="7 8" key="1">
    <citation type="submission" date="2018-03" db="EMBL/GenBank/DDBJ databases">
        <title>Genomic Encyclopedia of Archaeal and Bacterial Type Strains, Phase II (KMG-II): from individual species to whole genera.</title>
        <authorList>
            <person name="Goeker M."/>
        </authorList>
    </citation>
    <scope>NUCLEOTIDE SEQUENCE [LARGE SCALE GENOMIC DNA]</scope>
    <source>
        <strain evidence="7 8">DSM 45211</strain>
    </source>
</reference>
<feature type="domain" description="D-isomer specific 2-hydroxyacid dehydrogenase NAD-binding" evidence="6">
    <location>
        <begin position="115"/>
        <end position="286"/>
    </location>
</feature>
<evidence type="ECO:0000256" key="1">
    <source>
        <dbReference type="ARBA" id="ARBA00005854"/>
    </source>
</evidence>
<dbReference type="PANTHER" id="PTHR10996:SF178">
    <property type="entry name" value="2-HYDROXYACID DEHYDROGENASE YGL185C-RELATED"/>
    <property type="match status" value="1"/>
</dbReference>
<dbReference type="Pfam" id="PF00389">
    <property type="entry name" value="2-Hacid_dh"/>
    <property type="match status" value="1"/>
</dbReference>
<dbReference type="Gene3D" id="3.40.50.720">
    <property type="entry name" value="NAD(P)-binding Rossmann-like Domain"/>
    <property type="match status" value="2"/>
</dbReference>
<dbReference type="InterPro" id="IPR006140">
    <property type="entry name" value="D-isomer_DH_NAD-bd"/>
</dbReference>
<gene>
    <name evidence="7" type="ORF">CLV30_11417</name>
</gene>
<keyword evidence="8" id="KW-1185">Reference proteome</keyword>
<dbReference type="Pfam" id="PF02826">
    <property type="entry name" value="2-Hacid_dh_C"/>
    <property type="match status" value="1"/>
</dbReference>
<dbReference type="PROSITE" id="PS00671">
    <property type="entry name" value="D_2_HYDROXYACID_DH_3"/>
    <property type="match status" value="1"/>
</dbReference>
<comment type="similarity">
    <text evidence="1 4">Belongs to the D-isomer specific 2-hydroxyacid dehydrogenase family.</text>
</comment>
<dbReference type="SUPFAM" id="SSF51735">
    <property type="entry name" value="NAD(P)-binding Rossmann-fold domains"/>
    <property type="match status" value="1"/>
</dbReference>
<evidence type="ECO:0000256" key="4">
    <source>
        <dbReference type="RuleBase" id="RU003719"/>
    </source>
</evidence>
<organism evidence="7 8">
    <name type="scientific">Haloactinopolyspora alba</name>
    <dbReference type="NCBI Taxonomy" id="648780"/>
    <lineage>
        <taxon>Bacteria</taxon>
        <taxon>Bacillati</taxon>
        <taxon>Actinomycetota</taxon>
        <taxon>Actinomycetes</taxon>
        <taxon>Jiangellales</taxon>
        <taxon>Jiangellaceae</taxon>
        <taxon>Haloactinopolyspora</taxon>
    </lineage>
</organism>
<dbReference type="Proteomes" id="UP000243528">
    <property type="component" value="Unassembled WGS sequence"/>
</dbReference>
<dbReference type="RefSeq" id="WP_106538534.1">
    <property type="nucleotide sequence ID" value="NZ_ML142899.1"/>
</dbReference>
<keyword evidence="3" id="KW-0520">NAD</keyword>
<comment type="caution">
    <text evidence="7">The sequence shown here is derived from an EMBL/GenBank/DDBJ whole genome shotgun (WGS) entry which is preliminary data.</text>
</comment>
<dbReference type="OrthoDB" id="117809at2"/>
<evidence type="ECO:0000259" key="5">
    <source>
        <dbReference type="Pfam" id="PF00389"/>
    </source>
</evidence>
<proteinExistence type="inferred from homology"/>
<evidence type="ECO:0000313" key="7">
    <source>
        <dbReference type="EMBL" id="PSL01287.1"/>
    </source>
</evidence>
<sequence length="324" mass="33706">MTGAIPSTPVVASLWRYDADTVGAMAAPHGVSVLEPSPGVATTDLVRNADIVLADPSGERALTGDVIAAMRNCRLIQQPSVGLDTIDLAAAAAHGVPVANTAGSNSRSVAEWVLMATMTLLRDAHRSHAAMADGDWPRPDPGRELGALTVGLVGMGGTARAVAHLLAGVGSPVLFHHRRSCADPPDGARQVPLDELLRDSDVVSLHVPLGPATTGLLGADRLSLMKTDAVLVNTSRGPVVDEAALVDWLAAAPDRRAALDVFDVEPLPPRSPLRSTAQVLLSPHAAARTVDARRRLDDVVAQNLRRALSGREILHLVDTAGGPS</sequence>
<dbReference type="GO" id="GO:0016618">
    <property type="term" value="F:hydroxypyruvate reductase [NAD(P)H] activity"/>
    <property type="evidence" value="ECO:0007669"/>
    <property type="project" value="TreeGrafter"/>
</dbReference>
<dbReference type="EMBL" id="PYGE01000014">
    <property type="protein sequence ID" value="PSL01287.1"/>
    <property type="molecule type" value="Genomic_DNA"/>
</dbReference>
<dbReference type="InterPro" id="IPR050223">
    <property type="entry name" value="D-isomer_2-hydroxyacid_DH"/>
</dbReference>
<dbReference type="SUPFAM" id="SSF52283">
    <property type="entry name" value="Formate/glycerate dehydrogenase catalytic domain-like"/>
    <property type="match status" value="1"/>
</dbReference>
<feature type="domain" description="D-isomer specific 2-hydroxyacid dehydrogenase catalytic" evidence="5">
    <location>
        <begin position="31"/>
        <end position="317"/>
    </location>
</feature>
<evidence type="ECO:0000256" key="3">
    <source>
        <dbReference type="ARBA" id="ARBA00023027"/>
    </source>
</evidence>
<protein>
    <submittedName>
        <fullName evidence="7">D-3-phosphoglycerate dehydrogenase</fullName>
    </submittedName>
</protein>
<dbReference type="PANTHER" id="PTHR10996">
    <property type="entry name" value="2-HYDROXYACID DEHYDROGENASE-RELATED"/>
    <property type="match status" value="1"/>
</dbReference>
<evidence type="ECO:0000313" key="8">
    <source>
        <dbReference type="Proteomes" id="UP000243528"/>
    </source>
</evidence>